<dbReference type="Gene3D" id="3.30.200.20">
    <property type="entry name" value="Phosphorylase Kinase, domain 1"/>
    <property type="match status" value="1"/>
</dbReference>
<dbReference type="InterPro" id="IPR011009">
    <property type="entry name" value="Kinase-like_dom_sf"/>
</dbReference>
<evidence type="ECO:0000256" key="23">
    <source>
        <dbReference type="ARBA" id="ARBA00022777"/>
    </source>
</evidence>
<evidence type="ECO:0000256" key="18">
    <source>
        <dbReference type="ARBA" id="ARBA00022583"/>
    </source>
</evidence>
<evidence type="ECO:0000256" key="37">
    <source>
        <dbReference type="ARBA" id="ARBA00077194"/>
    </source>
</evidence>
<keyword evidence="14" id="KW-0488">Methylation</keyword>
<comment type="catalytic activity">
    <reaction evidence="34">
        <text>L-seryl-[protein] + ATP = O-phospho-L-seryl-[protein] + ADP + H(+)</text>
        <dbReference type="Rhea" id="RHEA:17989"/>
        <dbReference type="Rhea" id="RHEA-COMP:9863"/>
        <dbReference type="Rhea" id="RHEA-COMP:11604"/>
        <dbReference type="ChEBI" id="CHEBI:15378"/>
        <dbReference type="ChEBI" id="CHEBI:29999"/>
        <dbReference type="ChEBI" id="CHEBI:30616"/>
        <dbReference type="ChEBI" id="CHEBI:83421"/>
        <dbReference type="ChEBI" id="CHEBI:456216"/>
        <dbReference type="EC" id="2.7.11.1"/>
    </reaction>
</comment>
<keyword evidence="24 39" id="KW-0067">ATP-binding</keyword>
<dbReference type="SMART" id="SM00326">
    <property type="entry name" value="SH3"/>
    <property type="match status" value="1"/>
</dbReference>
<name>A0AA88LH52_ARTSF</name>
<dbReference type="GO" id="GO:0030659">
    <property type="term" value="C:cytoplasmic vesicle membrane"/>
    <property type="evidence" value="ECO:0007669"/>
    <property type="project" value="UniProtKB-SubCell"/>
</dbReference>
<dbReference type="PROSITE" id="PS50011">
    <property type="entry name" value="PROTEIN_KINASE_DOM"/>
    <property type="match status" value="1"/>
</dbReference>
<keyword evidence="12 38" id="KW-0728">SH3 domain</keyword>
<dbReference type="CDD" id="cd09539">
    <property type="entry name" value="SAM_TNK-like"/>
    <property type="match status" value="1"/>
</dbReference>
<dbReference type="InterPro" id="IPR055175">
    <property type="entry name" value="ACK/TNK-like_SAM"/>
</dbReference>
<evidence type="ECO:0000256" key="28">
    <source>
        <dbReference type="ARBA" id="ARBA00023136"/>
    </source>
</evidence>
<dbReference type="Proteomes" id="UP001187531">
    <property type="component" value="Unassembled WGS sequence"/>
</dbReference>
<evidence type="ECO:0000256" key="16">
    <source>
        <dbReference type="ARBA" id="ARBA00022527"/>
    </source>
</evidence>
<keyword evidence="13" id="KW-1003">Cell membrane</keyword>
<dbReference type="PROSITE" id="PS00109">
    <property type="entry name" value="PROTEIN_KINASE_TYR"/>
    <property type="match status" value="1"/>
</dbReference>
<dbReference type="SUPFAM" id="SSF56112">
    <property type="entry name" value="Protein kinase-like (PK-like)"/>
    <property type="match status" value="1"/>
</dbReference>
<keyword evidence="31" id="KW-0539">Nucleus</keyword>
<dbReference type="GO" id="GO:0006897">
    <property type="term" value="P:endocytosis"/>
    <property type="evidence" value="ECO:0007669"/>
    <property type="project" value="UniProtKB-KW"/>
</dbReference>
<dbReference type="Pfam" id="PF09027">
    <property type="entry name" value="GTPase_binding"/>
    <property type="match status" value="1"/>
</dbReference>
<sequence>METNSAEWLSIILSDIQLEQFFTRIRDELQVVHPSHFDYVTVEDLERIGMGRPAARRLLEAIKKYKGTIKKQKIIGKLTGNRTSIRKRPQTTIGPASTDSLFTCLIKEKDVVLGRKLGDGSFGVVRQGEWTTHSGTTIQVAVKVLKQDPYSNPHLMEDFMKEVQAMHLLDHPNIVRLHGIVLSRPLMMVTELAPLGNLLDYLRKQCGHTSIVTLCDYALQVATGMTYLESKRCVHRDLACRNILMVTMNKVKIGDFGLMRALSQEQDCYVMVESKRVPFPWCAPESLKTRQFSHSSDAWMFGVTLWEMFTFGEEPWIGLNGSEILKKIDAGERLREPEAAPPFISELLKKCWLKNPSERPSFSEMRQRCYERMPVIMRAVTSFKEDGKLEIDEGDKIAIVNGQADHHWWTGQNQRTFQVGLFPRIVVDPQRKLNGEDISRPLRHSFIHTGHGSSGGNSWGSPAHIDEVYLRNPMSPPDLLGMNPNAPGLSRYVPPKIVQTRQFMYSKFINDNDEDSSVTQVQASSTLNSRSSAPLDLLINLDESAAEIPAYANLQPHVYDMAPISPVTLHLASPFYDKVNTSQSNISSSTLYGSIQARPKDEPLKPKPFQITSCESSESLVLPKSTAYVIDPADDPFITDGIYGGWESTTVEQSCEAINRISDYACSSTANNHEVEISASTSDALTANRVSEVVPCVTSSASWNVSRSFESERYGTPSPLREFERPQSMAMFGSGSTKTSESRSSCPQLNIQDPELRRRRDEAFSWIDTVLDGSKRTSECSTSNFRIEQPSTSSSQTSQKKCNVFDPSFISELEKTLVISKNNLTNKDGGQKPSNMVKQFLSPNLANCSADRYAQIHAYNEAVKQSIKDNVVSVDLLVQGLKEKLPGISESEYRQALNICNSDYESALKFLKVEKLYRLGLCDKVECENILASCDWDLEMAAARLIESF</sequence>
<keyword evidence="16" id="KW-0723">Serine/threonine-protein kinase</keyword>
<evidence type="ECO:0000256" key="38">
    <source>
        <dbReference type="PROSITE-ProRule" id="PRU00192"/>
    </source>
</evidence>
<dbReference type="InterPro" id="IPR020635">
    <property type="entry name" value="Tyr_kinase_cat_dom"/>
</dbReference>
<comment type="catalytic activity">
    <reaction evidence="33">
        <text>L-threonyl-[protein] + ATP = O-phospho-L-threonyl-[protein] + ADP + H(+)</text>
        <dbReference type="Rhea" id="RHEA:46608"/>
        <dbReference type="Rhea" id="RHEA-COMP:11060"/>
        <dbReference type="Rhea" id="RHEA-COMP:11605"/>
        <dbReference type="ChEBI" id="CHEBI:15378"/>
        <dbReference type="ChEBI" id="CHEBI:30013"/>
        <dbReference type="ChEBI" id="CHEBI:30616"/>
        <dbReference type="ChEBI" id="CHEBI:61977"/>
        <dbReference type="ChEBI" id="CHEBI:456216"/>
        <dbReference type="EC" id="2.7.11.1"/>
    </reaction>
</comment>
<evidence type="ECO:0000256" key="17">
    <source>
        <dbReference type="ARBA" id="ARBA00022553"/>
    </source>
</evidence>
<evidence type="ECO:0000256" key="1">
    <source>
        <dbReference type="ARBA" id="ARBA00001946"/>
    </source>
</evidence>
<dbReference type="SMART" id="SM00219">
    <property type="entry name" value="TyrKc"/>
    <property type="match status" value="1"/>
</dbReference>
<evidence type="ECO:0000256" key="32">
    <source>
        <dbReference type="ARBA" id="ARBA00023329"/>
    </source>
</evidence>
<dbReference type="PRINTS" id="PR00109">
    <property type="entry name" value="TYRKINASE"/>
</dbReference>
<keyword evidence="32" id="KW-0968">Cytoplasmic vesicle</keyword>
<dbReference type="FunFam" id="3.30.200.20:FF:000107">
    <property type="entry name" value="Putative activated CDC42 kinase 1"/>
    <property type="match status" value="1"/>
</dbReference>
<reference evidence="43" key="1">
    <citation type="submission" date="2023-07" db="EMBL/GenBank/DDBJ databases">
        <title>Chromosome-level genome assembly of Artemia franciscana.</title>
        <authorList>
            <person name="Jo E."/>
        </authorList>
    </citation>
    <scope>NUCLEOTIDE SEQUENCE</scope>
    <source>
        <tissue evidence="43">Whole body</tissue>
    </source>
</reference>
<dbReference type="GO" id="GO:0005634">
    <property type="term" value="C:nucleus"/>
    <property type="evidence" value="ECO:0007669"/>
    <property type="project" value="UniProtKB-SubCell"/>
</dbReference>
<evidence type="ECO:0000256" key="21">
    <source>
        <dbReference type="ARBA" id="ARBA00022741"/>
    </source>
</evidence>
<evidence type="ECO:0000256" key="20">
    <source>
        <dbReference type="ARBA" id="ARBA00022723"/>
    </source>
</evidence>
<evidence type="ECO:0000256" key="24">
    <source>
        <dbReference type="ARBA" id="ARBA00022840"/>
    </source>
</evidence>
<gene>
    <name evidence="43" type="ORF">QYM36_007553</name>
</gene>
<keyword evidence="21 39" id="KW-0547">Nucleotide-binding</keyword>
<evidence type="ECO:0000256" key="4">
    <source>
        <dbReference type="ARBA" id="ARBA00004177"/>
    </source>
</evidence>
<dbReference type="GO" id="GO:0002009">
    <property type="term" value="P:morphogenesis of an epithelium"/>
    <property type="evidence" value="ECO:0007669"/>
    <property type="project" value="UniProtKB-ARBA"/>
</dbReference>
<comment type="similarity">
    <text evidence="35">Belongs to the protein kinase superfamily. Tyr protein kinase family.</text>
</comment>
<evidence type="ECO:0000256" key="12">
    <source>
        <dbReference type="ARBA" id="ARBA00022443"/>
    </source>
</evidence>
<keyword evidence="19" id="KW-0808">Transferase</keyword>
<dbReference type="Gene3D" id="4.10.680.10">
    <property type="entry name" value="Cdc42-like binding domain"/>
    <property type="match status" value="1"/>
</dbReference>
<dbReference type="InterPro" id="IPR036028">
    <property type="entry name" value="SH3-like_dom_sf"/>
</dbReference>
<evidence type="ECO:0000256" key="14">
    <source>
        <dbReference type="ARBA" id="ARBA00022481"/>
    </source>
</evidence>
<dbReference type="GO" id="GO:0004715">
    <property type="term" value="F:non-membrane spanning protein tyrosine kinase activity"/>
    <property type="evidence" value="ECO:0007669"/>
    <property type="project" value="UniProtKB-EC"/>
</dbReference>
<dbReference type="FunFam" id="4.10.680.10:FF:000001">
    <property type="entry name" value="activated CDC42 kinase 1 isoform X1"/>
    <property type="match status" value="1"/>
</dbReference>
<dbReference type="InterPro" id="IPR001245">
    <property type="entry name" value="Ser-Thr/Tyr_kinase_cat_dom"/>
</dbReference>
<dbReference type="InterPro" id="IPR008266">
    <property type="entry name" value="Tyr_kinase_AS"/>
</dbReference>
<keyword evidence="17" id="KW-0597">Phosphoprotein</keyword>
<dbReference type="GO" id="GO:0005886">
    <property type="term" value="C:plasma membrane"/>
    <property type="evidence" value="ECO:0007669"/>
    <property type="project" value="UniProtKB-SubCell"/>
</dbReference>
<dbReference type="GO" id="GO:0046872">
    <property type="term" value="F:metal ion binding"/>
    <property type="evidence" value="ECO:0007669"/>
    <property type="project" value="UniProtKB-KW"/>
</dbReference>
<dbReference type="CDD" id="cd05040">
    <property type="entry name" value="PTKc_Ack_like"/>
    <property type="match status" value="1"/>
</dbReference>
<organism evidence="43 44">
    <name type="scientific">Artemia franciscana</name>
    <name type="common">Brine shrimp</name>
    <name type="synonym">Artemia sanfranciscana</name>
    <dbReference type="NCBI Taxonomy" id="6661"/>
    <lineage>
        <taxon>Eukaryota</taxon>
        <taxon>Metazoa</taxon>
        <taxon>Ecdysozoa</taxon>
        <taxon>Arthropoda</taxon>
        <taxon>Crustacea</taxon>
        <taxon>Branchiopoda</taxon>
        <taxon>Anostraca</taxon>
        <taxon>Artemiidae</taxon>
        <taxon>Artemia</taxon>
    </lineage>
</organism>
<evidence type="ECO:0000256" key="25">
    <source>
        <dbReference type="ARBA" id="ARBA00022842"/>
    </source>
</evidence>
<dbReference type="InterPro" id="IPR050198">
    <property type="entry name" value="Non-receptor_tyrosine_kinases"/>
</dbReference>
<dbReference type="GO" id="GO:0005768">
    <property type="term" value="C:endosome"/>
    <property type="evidence" value="ECO:0007669"/>
    <property type="project" value="UniProtKB-SubCell"/>
</dbReference>
<evidence type="ECO:0000256" key="10">
    <source>
        <dbReference type="ARBA" id="ARBA00011903"/>
    </source>
</evidence>
<evidence type="ECO:0000256" key="39">
    <source>
        <dbReference type="PROSITE-ProRule" id="PRU10141"/>
    </source>
</evidence>
<evidence type="ECO:0000256" key="22">
    <source>
        <dbReference type="ARBA" id="ARBA00022753"/>
    </source>
</evidence>
<dbReference type="PROSITE" id="PS00107">
    <property type="entry name" value="PROTEIN_KINASE_ATP"/>
    <property type="match status" value="1"/>
</dbReference>
<dbReference type="GO" id="GO:0004674">
    <property type="term" value="F:protein serine/threonine kinase activity"/>
    <property type="evidence" value="ECO:0007669"/>
    <property type="project" value="UniProtKB-KW"/>
</dbReference>
<dbReference type="InterPro" id="IPR017441">
    <property type="entry name" value="Protein_kinase_ATP_BS"/>
</dbReference>
<evidence type="ECO:0000259" key="42">
    <source>
        <dbReference type="PROSITE" id="PS50011"/>
    </source>
</evidence>
<evidence type="ECO:0000259" key="41">
    <source>
        <dbReference type="PROSITE" id="PS50002"/>
    </source>
</evidence>
<keyword evidence="27" id="KW-0965">Cell junction</keyword>
<feature type="compositionally biased region" description="Polar residues" evidence="40">
    <location>
        <begin position="779"/>
        <end position="790"/>
    </location>
</feature>
<evidence type="ECO:0000256" key="35">
    <source>
        <dbReference type="ARBA" id="ARBA00060742"/>
    </source>
</evidence>
<dbReference type="GO" id="GO:0005524">
    <property type="term" value="F:ATP binding"/>
    <property type="evidence" value="ECO:0007669"/>
    <property type="project" value="UniProtKB-UniRule"/>
</dbReference>
<feature type="domain" description="Protein kinase" evidence="42">
    <location>
        <begin position="111"/>
        <end position="376"/>
    </location>
</feature>
<keyword evidence="15" id="KW-0963">Cytoplasm</keyword>
<keyword evidence="30" id="KW-0168">Coated pit</keyword>
<dbReference type="Pfam" id="PF07714">
    <property type="entry name" value="PK_Tyr_Ser-Thr"/>
    <property type="match status" value="1"/>
</dbReference>
<dbReference type="AlphaFoldDB" id="A0AA88LH52"/>
<keyword evidence="18" id="KW-0254">Endocytosis</keyword>
<comment type="subcellular location">
    <subcellularLocation>
        <location evidence="8">Cell junction</location>
        <location evidence="8">Adherens junction</location>
    </subcellularLocation>
    <subcellularLocation>
        <location evidence="6">Cell membrane</location>
    </subcellularLocation>
    <subcellularLocation>
        <location evidence="7">Cytoplasm</location>
        <location evidence="7">Cytosol</location>
    </subcellularLocation>
    <subcellularLocation>
        <location evidence="5">Cytoplasmic vesicle membrane</location>
        <topology evidence="5">Peripheral membrane protein</topology>
        <orientation evidence="5">Cytoplasmic side</orientation>
    </subcellularLocation>
    <subcellularLocation>
        <location evidence="3">Cytoplasmic vesicle</location>
        <location evidence="3">Clathrin-coated vesicle</location>
    </subcellularLocation>
    <subcellularLocation>
        <location evidence="4">Endosome</location>
    </subcellularLocation>
    <subcellularLocation>
        <location evidence="9">Membrane</location>
        <location evidence="9">Clathrin-coated pit</location>
    </subcellularLocation>
    <subcellularLocation>
        <location evidence="2">Nucleus</location>
    </subcellularLocation>
</comment>
<evidence type="ECO:0000256" key="15">
    <source>
        <dbReference type="ARBA" id="ARBA00022490"/>
    </source>
</evidence>
<evidence type="ECO:0000256" key="3">
    <source>
        <dbReference type="ARBA" id="ARBA00004132"/>
    </source>
</evidence>
<protein>
    <recommendedName>
        <fullName evidence="36">Activated CDC42 kinase 1</fullName>
        <ecNumber evidence="10">2.7.10.2</ecNumber>
        <ecNumber evidence="11">2.7.11.1</ecNumber>
    </recommendedName>
    <alternativeName>
        <fullName evidence="37">Tyrosine kinase non-receptor protein 2</fullName>
    </alternativeName>
</protein>
<keyword evidence="29" id="KW-0829">Tyrosine-protein kinase</keyword>
<keyword evidence="44" id="KW-1185">Reference proteome</keyword>
<dbReference type="EC" id="2.7.11.1" evidence="11"/>
<keyword evidence="28" id="KW-0472">Membrane</keyword>
<comment type="cofactor">
    <cofactor evidence="1">
        <name>Mg(2+)</name>
        <dbReference type="ChEBI" id="CHEBI:18420"/>
    </cofactor>
</comment>
<evidence type="ECO:0000313" key="44">
    <source>
        <dbReference type="Proteomes" id="UP001187531"/>
    </source>
</evidence>
<feature type="domain" description="SH3" evidence="41">
    <location>
        <begin position="372"/>
        <end position="432"/>
    </location>
</feature>
<keyword evidence="23" id="KW-0418">Kinase</keyword>
<dbReference type="InterPro" id="IPR049587">
    <property type="entry name" value="TNK-like_SAM"/>
</dbReference>
<evidence type="ECO:0000256" key="6">
    <source>
        <dbReference type="ARBA" id="ARBA00004236"/>
    </source>
</evidence>
<feature type="region of interest" description="Disordered" evidence="40">
    <location>
        <begin position="775"/>
        <end position="799"/>
    </location>
</feature>
<dbReference type="Gene3D" id="1.10.510.10">
    <property type="entry name" value="Transferase(Phosphotransferase) domain 1"/>
    <property type="match status" value="1"/>
</dbReference>
<evidence type="ECO:0000256" key="13">
    <source>
        <dbReference type="ARBA" id="ARBA00022475"/>
    </source>
</evidence>
<evidence type="ECO:0000256" key="2">
    <source>
        <dbReference type="ARBA" id="ARBA00004123"/>
    </source>
</evidence>
<keyword evidence="26" id="KW-0832">Ubl conjugation</keyword>
<dbReference type="InterPro" id="IPR001452">
    <property type="entry name" value="SH3_domain"/>
</dbReference>
<dbReference type="InterPro" id="IPR015116">
    <property type="entry name" value="Cdc42-bd-like"/>
</dbReference>
<evidence type="ECO:0000256" key="34">
    <source>
        <dbReference type="ARBA" id="ARBA00048679"/>
    </source>
</evidence>
<dbReference type="Pfam" id="PF22931">
    <property type="entry name" value="SAM_TNK"/>
    <property type="match status" value="1"/>
</dbReference>
<keyword evidence="22" id="KW-0967">Endosome</keyword>
<evidence type="ECO:0000256" key="9">
    <source>
        <dbReference type="ARBA" id="ARBA00004600"/>
    </source>
</evidence>
<dbReference type="GO" id="GO:0005912">
    <property type="term" value="C:adherens junction"/>
    <property type="evidence" value="ECO:0007669"/>
    <property type="project" value="UniProtKB-SubCell"/>
</dbReference>
<dbReference type="GO" id="GO:0030136">
    <property type="term" value="C:clathrin-coated vesicle"/>
    <property type="evidence" value="ECO:0007669"/>
    <property type="project" value="UniProtKB-SubCell"/>
</dbReference>
<evidence type="ECO:0000256" key="33">
    <source>
        <dbReference type="ARBA" id="ARBA00047899"/>
    </source>
</evidence>
<dbReference type="GO" id="GO:0005829">
    <property type="term" value="C:cytosol"/>
    <property type="evidence" value="ECO:0007669"/>
    <property type="project" value="UniProtKB-SubCell"/>
</dbReference>
<feature type="binding site" evidence="39">
    <location>
        <position position="143"/>
    </location>
    <ligand>
        <name>ATP</name>
        <dbReference type="ChEBI" id="CHEBI:30616"/>
    </ligand>
</feature>
<evidence type="ECO:0000256" key="29">
    <source>
        <dbReference type="ARBA" id="ARBA00023137"/>
    </source>
</evidence>
<dbReference type="PROSITE" id="PS50002">
    <property type="entry name" value="SH3"/>
    <property type="match status" value="1"/>
</dbReference>
<evidence type="ECO:0000256" key="26">
    <source>
        <dbReference type="ARBA" id="ARBA00022843"/>
    </source>
</evidence>
<evidence type="ECO:0000256" key="11">
    <source>
        <dbReference type="ARBA" id="ARBA00012513"/>
    </source>
</evidence>
<dbReference type="InterPro" id="IPR000719">
    <property type="entry name" value="Prot_kinase_dom"/>
</dbReference>
<dbReference type="SUPFAM" id="SSF50044">
    <property type="entry name" value="SH3-domain"/>
    <property type="match status" value="1"/>
</dbReference>
<evidence type="ECO:0000313" key="43">
    <source>
        <dbReference type="EMBL" id="KAK2726749.1"/>
    </source>
</evidence>
<evidence type="ECO:0000256" key="31">
    <source>
        <dbReference type="ARBA" id="ARBA00023242"/>
    </source>
</evidence>
<evidence type="ECO:0000256" key="36">
    <source>
        <dbReference type="ARBA" id="ARBA00072244"/>
    </source>
</evidence>
<dbReference type="EC" id="2.7.10.2" evidence="10"/>
<dbReference type="Pfam" id="PF00018">
    <property type="entry name" value="SH3_1"/>
    <property type="match status" value="1"/>
</dbReference>
<evidence type="ECO:0000256" key="7">
    <source>
        <dbReference type="ARBA" id="ARBA00004514"/>
    </source>
</evidence>
<accession>A0AA88LH52</accession>
<comment type="caution">
    <text evidence="43">The sequence shown here is derived from an EMBL/GenBank/DDBJ whole genome shotgun (WGS) entry which is preliminary data.</text>
</comment>
<dbReference type="EMBL" id="JAVRJZ010000001">
    <property type="protein sequence ID" value="KAK2726749.1"/>
    <property type="molecule type" value="Genomic_DNA"/>
</dbReference>
<dbReference type="GO" id="GO:0005905">
    <property type="term" value="C:clathrin-coated pit"/>
    <property type="evidence" value="ECO:0007669"/>
    <property type="project" value="UniProtKB-SubCell"/>
</dbReference>
<dbReference type="FunFam" id="1.10.510.10:FF:000080">
    <property type="entry name" value="Putative activated CDC42 kinase 1"/>
    <property type="match status" value="1"/>
</dbReference>
<evidence type="ECO:0000256" key="40">
    <source>
        <dbReference type="SAM" id="MobiDB-lite"/>
    </source>
</evidence>
<keyword evidence="20" id="KW-0479">Metal-binding</keyword>
<dbReference type="InterPro" id="IPR037085">
    <property type="entry name" value="Cdc42-bd-like_dom_sf"/>
</dbReference>
<evidence type="ECO:0000256" key="8">
    <source>
        <dbReference type="ARBA" id="ARBA00004536"/>
    </source>
</evidence>
<evidence type="ECO:0000256" key="5">
    <source>
        <dbReference type="ARBA" id="ARBA00004180"/>
    </source>
</evidence>
<evidence type="ECO:0000256" key="19">
    <source>
        <dbReference type="ARBA" id="ARBA00022679"/>
    </source>
</evidence>
<proteinExistence type="inferred from homology"/>
<keyword evidence="25" id="KW-0460">Magnesium</keyword>
<dbReference type="PANTHER" id="PTHR24418">
    <property type="entry name" value="TYROSINE-PROTEIN KINASE"/>
    <property type="match status" value="1"/>
</dbReference>
<evidence type="ECO:0000256" key="27">
    <source>
        <dbReference type="ARBA" id="ARBA00022949"/>
    </source>
</evidence>
<evidence type="ECO:0000256" key="30">
    <source>
        <dbReference type="ARBA" id="ARBA00023176"/>
    </source>
</evidence>